<proteinExistence type="predicted"/>
<protein>
    <submittedName>
        <fullName evidence="2">HNH endonuclease family protein</fullName>
    </submittedName>
</protein>
<dbReference type="GO" id="GO:0005829">
    <property type="term" value="C:cytosol"/>
    <property type="evidence" value="ECO:0007669"/>
    <property type="project" value="TreeGrafter"/>
</dbReference>
<dbReference type="InterPro" id="IPR003615">
    <property type="entry name" value="HNH_nuc"/>
</dbReference>
<dbReference type="CDD" id="cd00085">
    <property type="entry name" value="HNHc"/>
    <property type="match status" value="1"/>
</dbReference>
<dbReference type="GO" id="GO:0004519">
    <property type="term" value="F:endonuclease activity"/>
    <property type="evidence" value="ECO:0007669"/>
    <property type="project" value="UniProtKB-KW"/>
</dbReference>
<gene>
    <name evidence="2" type="ORF">CP98_03148</name>
</gene>
<dbReference type="eggNOG" id="COG1403">
    <property type="taxonomic scope" value="Bacteria"/>
</dbReference>
<evidence type="ECO:0000259" key="1">
    <source>
        <dbReference type="SMART" id="SM00507"/>
    </source>
</evidence>
<feature type="domain" description="HNH nuclease" evidence="1">
    <location>
        <begin position="49"/>
        <end position="107"/>
    </location>
</feature>
<accession>A0A084EI73</accession>
<name>A0A084EI73_SPHYA</name>
<dbReference type="AlphaFoldDB" id="A0A084EI73"/>
<dbReference type="Proteomes" id="UP000028534">
    <property type="component" value="Unassembled WGS sequence"/>
</dbReference>
<evidence type="ECO:0000313" key="3">
    <source>
        <dbReference type="Proteomes" id="UP000028534"/>
    </source>
</evidence>
<keyword evidence="2" id="KW-0378">Hydrolase</keyword>
<evidence type="ECO:0000313" key="2">
    <source>
        <dbReference type="EMBL" id="KEZ17665.1"/>
    </source>
</evidence>
<dbReference type="PANTHER" id="PTHR41286:SF1">
    <property type="entry name" value="HNH NUCLEASE YAJD-RELATED"/>
    <property type="match status" value="1"/>
</dbReference>
<organism evidence="2 3">
    <name type="scientific">Sphingobium yanoikuyae</name>
    <name type="common">Sphingomonas yanoikuyae</name>
    <dbReference type="NCBI Taxonomy" id="13690"/>
    <lineage>
        <taxon>Bacteria</taxon>
        <taxon>Pseudomonadati</taxon>
        <taxon>Pseudomonadota</taxon>
        <taxon>Alphaproteobacteria</taxon>
        <taxon>Sphingomonadales</taxon>
        <taxon>Sphingomonadaceae</taxon>
        <taxon>Sphingobium</taxon>
    </lineage>
</organism>
<sequence>MGKLKAIGSHIPTLKPTVGFFRQEPKGETATRETYSPWRKWYKTARWKALRLKIFTRDLFTCQRPGCGRVEGNTSLLVADHREPHRGNERMFWDEHNLWTLCKPCHDQWKQKVEQGR</sequence>
<comment type="caution">
    <text evidence="2">The sequence shown here is derived from an EMBL/GenBank/DDBJ whole genome shotgun (WGS) entry which is preliminary data.</text>
</comment>
<dbReference type="PANTHER" id="PTHR41286">
    <property type="entry name" value="HNH NUCLEASE YAJD-RELATED"/>
    <property type="match status" value="1"/>
</dbReference>
<dbReference type="EMBL" id="JGVR01000020">
    <property type="protein sequence ID" value="KEZ17665.1"/>
    <property type="molecule type" value="Genomic_DNA"/>
</dbReference>
<keyword evidence="2" id="KW-0255">Endonuclease</keyword>
<dbReference type="SMART" id="SM00507">
    <property type="entry name" value="HNHc"/>
    <property type="match status" value="1"/>
</dbReference>
<keyword evidence="2" id="KW-0540">Nuclease</keyword>
<dbReference type="RefSeq" id="WP_037520754.1">
    <property type="nucleotide sequence ID" value="NZ_JGVR01000020.1"/>
</dbReference>
<reference evidence="2 3" key="1">
    <citation type="submission" date="2014-03" db="EMBL/GenBank/DDBJ databases">
        <title>Genome sequence of Sphingobium yanoikuyae B1.</title>
        <authorList>
            <person name="Gan H.M."/>
            <person name="Gan H.Y."/>
            <person name="Savka M.A."/>
        </authorList>
    </citation>
    <scope>NUCLEOTIDE SEQUENCE [LARGE SCALE GENOMIC DNA]</scope>
    <source>
        <strain evidence="2 3">B1</strain>
    </source>
</reference>
<dbReference type="PATRIC" id="fig|13690.10.peg.3227"/>